<evidence type="ECO:0000259" key="1">
    <source>
        <dbReference type="Pfam" id="PF21572"/>
    </source>
</evidence>
<dbReference type="Proteomes" id="UP000037237">
    <property type="component" value="Unassembled WGS sequence"/>
</dbReference>
<gene>
    <name evidence="2" type="ORF">AC477_05390</name>
</gene>
<dbReference type="InterPro" id="IPR047099">
    <property type="entry name" value="Nop5_N_sf"/>
</dbReference>
<dbReference type="InterPro" id="IPR048896">
    <property type="entry name" value="Nop5_56-rel_N"/>
</dbReference>
<sequence>MLDGKTVKATIVESFMGVFGFNEKNVIIEKKLFPKDPVKTAERLRKLEEGKLLEEIIALVKALQTEGYTHFVFENQELARS</sequence>
<feature type="non-terminal residue" evidence="2">
    <location>
        <position position="81"/>
    </location>
</feature>
<dbReference type="Gene3D" id="3.30.420.220">
    <property type="match status" value="1"/>
</dbReference>
<protein>
    <recommendedName>
        <fullName evidence="1">Nop5/56-related N-terminal domain-containing protein</fullName>
    </recommendedName>
</protein>
<evidence type="ECO:0000313" key="2">
    <source>
        <dbReference type="EMBL" id="KON29894.1"/>
    </source>
</evidence>
<dbReference type="AlphaFoldDB" id="A0A0M0BN87"/>
<evidence type="ECO:0000313" key="3">
    <source>
        <dbReference type="Proteomes" id="UP000037237"/>
    </source>
</evidence>
<name>A0A0M0BN87_9ARCH</name>
<proteinExistence type="predicted"/>
<comment type="caution">
    <text evidence="2">The sequence shown here is derived from an EMBL/GenBank/DDBJ whole genome shotgun (WGS) entry which is preliminary data.</text>
</comment>
<organism evidence="2 3">
    <name type="scientific">miscellaneous Crenarchaeota group-1 archaeon SG8-32-1</name>
    <dbReference type="NCBI Taxonomy" id="1685124"/>
    <lineage>
        <taxon>Archaea</taxon>
        <taxon>Candidatus Bathyarchaeota</taxon>
        <taxon>MCG-1</taxon>
    </lineage>
</organism>
<accession>A0A0M0BN87</accession>
<dbReference type="EMBL" id="LFWU01000140">
    <property type="protein sequence ID" value="KON29894.1"/>
    <property type="molecule type" value="Genomic_DNA"/>
</dbReference>
<reference evidence="2 3" key="1">
    <citation type="submission" date="2015-06" db="EMBL/GenBank/DDBJ databases">
        <title>New insights into the roles of widespread benthic archaea in carbon and nitrogen cycling.</title>
        <authorList>
            <person name="Lazar C.S."/>
            <person name="Baker B.J."/>
            <person name="Seitz K.W."/>
            <person name="Hyde A.S."/>
            <person name="Dick G.J."/>
            <person name="Hinrichs K.-U."/>
            <person name="Teske A.P."/>
        </authorList>
    </citation>
    <scope>NUCLEOTIDE SEQUENCE [LARGE SCALE GENOMIC DNA]</scope>
    <source>
        <strain evidence="2">SG8-32-1</strain>
    </source>
</reference>
<feature type="domain" description="Nop5/56-related N-terminal" evidence="1">
    <location>
        <begin position="8"/>
        <end position="80"/>
    </location>
</feature>
<dbReference type="Pfam" id="PF21572">
    <property type="entry name" value="Nop5_56-rel_N_Arc"/>
    <property type="match status" value="1"/>
</dbReference>